<dbReference type="EMBL" id="PDEP01000006">
    <property type="protein sequence ID" value="PEN07008.1"/>
    <property type="molecule type" value="Genomic_DNA"/>
</dbReference>
<keyword evidence="5 6" id="KW-0472">Membrane</keyword>
<evidence type="ECO:0000256" key="2">
    <source>
        <dbReference type="ARBA" id="ARBA00009773"/>
    </source>
</evidence>
<keyword evidence="8" id="KW-1185">Reference proteome</keyword>
<name>A0A2H3P5G4_9BACT</name>
<accession>A0A2H3P5G4</accession>
<feature type="transmembrane region" description="Helical" evidence="6">
    <location>
        <begin position="267"/>
        <end position="286"/>
    </location>
</feature>
<feature type="transmembrane region" description="Helical" evidence="6">
    <location>
        <begin position="12"/>
        <end position="29"/>
    </location>
</feature>
<evidence type="ECO:0000256" key="5">
    <source>
        <dbReference type="ARBA" id="ARBA00023136"/>
    </source>
</evidence>
<comment type="caution">
    <text evidence="7">The sequence shown here is derived from an EMBL/GenBank/DDBJ whole genome shotgun (WGS) entry which is preliminary data.</text>
</comment>
<evidence type="ECO:0000256" key="4">
    <source>
        <dbReference type="ARBA" id="ARBA00022989"/>
    </source>
</evidence>
<organism evidence="7 8">
    <name type="scientific">Longimonas halophila</name>
    <dbReference type="NCBI Taxonomy" id="1469170"/>
    <lineage>
        <taxon>Bacteria</taxon>
        <taxon>Pseudomonadati</taxon>
        <taxon>Rhodothermota</taxon>
        <taxon>Rhodothermia</taxon>
        <taxon>Rhodothermales</taxon>
        <taxon>Salisaetaceae</taxon>
        <taxon>Longimonas</taxon>
    </lineage>
</organism>
<feature type="transmembrane region" description="Helical" evidence="6">
    <location>
        <begin position="35"/>
        <end position="53"/>
    </location>
</feature>
<feature type="transmembrane region" description="Helical" evidence="6">
    <location>
        <begin position="65"/>
        <end position="86"/>
    </location>
</feature>
<sequence length="349" mass="36534">MDTNFDPYTKRVLIAGATVLGFVLLALILQRVASVLLLIFAGILLAVFLDSLTSLVQARIGLARGWCLGLVVLLLGLAFAASGWFAGPPINDQINRLGERIPSAIERIQATVAQYEWVRSFLLGPSGSGQGISFSGQAMSFVAGGITNTIGALASGLVVLIIGLYAAATPSVYIDGAIRLLPPARRSRGREVVRALGKALRWWLLGRIASMAIVGALTAVGLWIAGIPLAFVLGLIAALLSFVPYIGPIASVVPAALVALADSPNKVLYVLVIYWAVQLLESYLITPLIQERAVSLPPAVLISAQVIIGILAGAIGVLMATPLAVVLIVLIQMLYVADTLGDSVPTLGE</sequence>
<dbReference type="GO" id="GO:0055085">
    <property type="term" value="P:transmembrane transport"/>
    <property type="evidence" value="ECO:0007669"/>
    <property type="project" value="TreeGrafter"/>
</dbReference>
<dbReference type="GO" id="GO:0016020">
    <property type="term" value="C:membrane"/>
    <property type="evidence" value="ECO:0007669"/>
    <property type="project" value="UniProtKB-SubCell"/>
</dbReference>
<reference evidence="7 8" key="1">
    <citation type="submission" date="2017-10" db="EMBL/GenBank/DDBJ databases">
        <title>Draft genome of Longimonas halophila.</title>
        <authorList>
            <person name="Goh K.M."/>
            <person name="Shamsir M.S."/>
            <person name="Lim S.W."/>
        </authorList>
    </citation>
    <scope>NUCLEOTIDE SEQUENCE [LARGE SCALE GENOMIC DNA]</scope>
    <source>
        <strain evidence="7 8">KCTC 42399</strain>
    </source>
</reference>
<dbReference type="OrthoDB" id="5761230at2"/>
<comment type="subcellular location">
    <subcellularLocation>
        <location evidence="1">Membrane</location>
        <topology evidence="1">Multi-pass membrane protein</topology>
    </subcellularLocation>
</comment>
<protein>
    <submittedName>
        <fullName evidence="7">AI-2E family transporter</fullName>
    </submittedName>
</protein>
<feature type="transmembrane region" description="Helical" evidence="6">
    <location>
        <begin position="202"/>
        <end position="225"/>
    </location>
</feature>
<dbReference type="Proteomes" id="UP000221024">
    <property type="component" value="Unassembled WGS sequence"/>
</dbReference>
<evidence type="ECO:0000256" key="3">
    <source>
        <dbReference type="ARBA" id="ARBA00022692"/>
    </source>
</evidence>
<evidence type="ECO:0000256" key="6">
    <source>
        <dbReference type="SAM" id="Phobius"/>
    </source>
</evidence>
<comment type="similarity">
    <text evidence="2">Belongs to the autoinducer-2 exporter (AI-2E) (TC 2.A.86) family.</text>
</comment>
<dbReference type="RefSeq" id="WP_098062036.1">
    <property type="nucleotide sequence ID" value="NZ_PDEP01000006.1"/>
</dbReference>
<evidence type="ECO:0000313" key="7">
    <source>
        <dbReference type="EMBL" id="PEN07008.1"/>
    </source>
</evidence>
<keyword evidence="3 6" id="KW-0812">Transmembrane</keyword>
<proteinExistence type="inferred from homology"/>
<evidence type="ECO:0000256" key="1">
    <source>
        <dbReference type="ARBA" id="ARBA00004141"/>
    </source>
</evidence>
<dbReference type="Pfam" id="PF01594">
    <property type="entry name" value="AI-2E_transport"/>
    <property type="match status" value="1"/>
</dbReference>
<dbReference type="PANTHER" id="PTHR21716:SF62">
    <property type="entry name" value="TRANSPORT PROTEIN YDBI-RELATED"/>
    <property type="match status" value="1"/>
</dbReference>
<feature type="transmembrane region" description="Helical" evidence="6">
    <location>
        <begin position="231"/>
        <end position="260"/>
    </location>
</feature>
<dbReference type="PANTHER" id="PTHR21716">
    <property type="entry name" value="TRANSMEMBRANE PROTEIN"/>
    <property type="match status" value="1"/>
</dbReference>
<keyword evidence="4 6" id="KW-1133">Transmembrane helix</keyword>
<dbReference type="AlphaFoldDB" id="A0A2H3P5G4"/>
<feature type="transmembrane region" description="Helical" evidence="6">
    <location>
        <begin position="306"/>
        <end position="331"/>
    </location>
</feature>
<evidence type="ECO:0000313" key="8">
    <source>
        <dbReference type="Proteomes" id="UP000221024"/>
    </source>
</evidence>
<gene>
    <name evidence="7" type="ORF">CRI93_07660</name>
</gene>
<dbReference type="InterPro" id="IPR002549">
    <property type="entry name" value="AI-2E-like"/>
</dbReference>